<keyword evidence="1" id="KW-0479">Metal-binding</keyword>
<dbReference type="InterPro" id="IPR006121">
    <property type="entry name" value="HMA_dom"/>
</dbReference>
<name>A0A2G8RL11_9RHOB</name>
<dbReference type="Gene3D" id="3.30.70.100">
    <property type="match status" value="1"/>
</dbReference>
<feature type="domain" description="HMA" evidence="2">
    <location>
        <begin position="22"/>
        <end position="76"/>
    </location>
</feature>
<accession>A0A2G8RL11</accession>
<dbReference type="Pfam" id="PF00403">
    <property type="entry name" value="HMA"/>
    <property type="match status" value="1"/>
</dbReference>
<keyword evidence="4" id="KW-1185">Reference proteome</keyword>
<proteinExistence type="predicted"/>
<evidence type="ECO:0000313" key="4">
    <source>
        <dbReference type="Proteomes" id="UP000231259"/>
    </source>
</evidence>
<dbReference type="EMBL" id="AWWI01000004">
    <property type="protein sequence ID" value="PIL22264.1"/>
    <property type="molecule type" value="Genomic_DNA"/>
</dbReference>
<dbReference type="SUPFAM" id="SSF55008">
    <property type="entry name" value="HMA, heavy metal-associated domain"/>
    <property type="match status" value="1"/>
</dbReference>
<dbReference type="PROSITE" id="PS01047">
    <property type="entry name" value="HMA_1"/>
    <property type="match status" value="1"/>
</dbReference>
<dbReference type="InterPro" id="IPR017969">
    <property type="entry name" value="Heavy-metal-associated_CS"/>
</dbReference>
<organism evidence="3 4">
    <name type="scientific">Puniceibacterium antarcticum</name>
    <dbReference type="NCBI Taxonomy" id="1206336"/>
    <lineage>
        <taxon>Bacteria</taxon>
        <taxon>Pseudomonadati</taxon>
        <taxon>Pseudomonadota</taxon>
        <taxon>Alphaproteobacteria</taxon>
        <taxon>Rhodobacterales</taxon>
        <taxon>Paracoccaceae</taxon>
        <taxon>Puniceibacterium</taxon>
    </lineage>
</organism>
<dbReference type="RefSeq" id="WP_099909068.1">
    <property type="nucleotide sequence ID" value="NZ_AWWI01000004.1"/>
</dbReference>
<protein>
    <recommendedName>
        <fullName evidence="2">HMA domain-containing protein</fullName>
    </recommendedName>
</protein>
<comment type="caution">
    <text evidence="3">The sequence shown here is derived from an EMBL/GenBank/DDBJ whole genome shotgun (WGS) entry which is preliminary data.</text>
</comment>
<evidence type="ECO:0000259" key="2">
    <source>
        <dbReference type="Pfam" id="PF00403"/>
    </source>
</evidence>
<dbReference type="OrthoDB" id="9801832at2"/>
<evidence type="ECO:0000256" key="1">
    <source>
        <dbReference type="ARBA" id="ARBA00022723"/>
    </source>
</evidence>
<sequence>MCGCSTHTDAATQDTGATAASFHLPDMTCGHCEKTVRSALASALPGAAVDIDLPTHTVKVDGDAETARAALVAAGYTPAMA</sequence>
<dbReference type="InterPro" id="IPR036163">
    <property type="entry name" value="HMA_dom_sf"/>
</dbReference>
<dbReference type="CDD" id="cd00371">
    <property type="entry name" value="HMA"/>
    <property type="match status" value="1"/>
</dbReference>
<reference evidence="3 4" key="1">
    <citation type="submission" date="2013-09" db="EMBL/GenBank/DDBJ databases">
        <title>Genome sequencing of Phaeobacter antarcticus sp. nov. SM1211.</title>
        <authorList>
            <person name="Zhang X.-Y."/>
            <person name="Liu C."/>
            <person name="Chen X.-L."/>
            <person name="Xie B.-B."/>
            <person name="Qin Q.-L."/>
            <person name="Rong J.-C."/>
            <person name="Zhang Y.-Z."/>
        </authorList>
    </citation>
    <scope>NUCLEOTIDE SEQUENCE [LARGE SCALE GENOMIC DNA]</scope>
    <source>
        <strain evidence="3 4">SM1211</strain>
    </source>
</reference>
<gene>
    <name evidence="3" type="ORF">P775_00155</name>
</gene>
<dbReference type="Proteomes" id="UP000231259">
    <property type="component" value="Unassembled WGS sequence"/>
</dbReference>
<evidence type="ECO:0000313" key="3">
    <source>
        <dbReference type="EMBL" id="PIL22264.1"/>
    </source>
</evidence>
<dbReference type="GO" id="GO:0046872">
    <property type="term" value="F:metal ion binding"/>
    <property type="evidence" value="ECO:0007669"/>
    <property type="project" value="UniProtKB-KW"/>
</dbReference>
<dbReference type="AlphaFoldDB" id="A0A2G8RL11"/>